<keyword evidence="4" id="KW-1185">Reference proteome</keyword>
<feature type="chain" id="PRO_5047404891" evidence="2">
    <location>
        <begin position="21"/>
        <end position="297"/>
    </location>
</feature>
<sequence length="297" mass="31111">MRIGRLSAAGLGLTLLGACASNNVDTAWQLMQQQQQEQALMQQKSDEAERQRAMASRPAMALSVIREAQQSGRYFASLAYLDAYRQTYGETPEVQVMRADALRMTGQGEAAEKLYRILLSGEQAPAAWHGLGLLAAGRSDFAGAADALARAAALRPTDAQYLGDLGYARLRAGDLQGARLPLGQAAELDPGNARILGNLALLLVLQGEEGGAQQVMARGQLSPQARNRVYQLAAEIRRPAAVSASGGHAVGAPAAGGPVVRAVPAGPVALPAAEPASAVPMVQRPLLDRLANPPLVQ</sequence>
<keyword evidence="3" id="KW-0449">Lipoprotein</keyword>
<dbReference type="PROSITE" id="PS50005">
    <property type="entry name" value="TPR"/>
    <property type="match status" value="1"/>
</dbReference>
<gene>
    <name evidence="3" type="ORF">L544_3779</name>
</gene>
<evidence type="ECO:0000256" key="1">
    <source>
        <dbReference type="PROSITE-ProRule" id="PRU00339"/>
    </source>
</evidence>
<protein>
    <submittedName>
        <fullName evidence="3">Lipoprotein</fullName>
    </submittedName>
</protein>
<name>A0ABR4R0C1_9BORD</name>
<dbReference type="Proteomes" id="UP000025748">
    <property type="component" value="Unassembled WGS sequence"/>
</dbReference>
<dbReference type="InterPro" id="IPR016931">
    <property type="entry name" value="UCP029658_TPR"/>
</dbReference>
<dbReference type="PROSITE" id="PS51257">
    <property type="entry name" value="PROKAR_LIPOPROTEIN"/>
    <property type="match status" value="1"/>
</dbReference>
<dbReference type="InterPro" id="IPR011990">
    <property type="entry name" value="TPR-like_helical_dom_sf"/>
</dbReference>
<organism evidence="3 4">
    <name type="scientific">Bordetella hinzii OH87 BAL007II</name>
    <dbReference type="NCBI Taxonomy" id="1331262"/>
    <lineage>
        <taxon>Bacteria</taxon>
        <taxon>Pseudomonadati</taxon>
        <taxon>Pseudomonadota</taxon>
        <taxon>Betaproteobacteria</taxon>
        <taxon>Burkholderiales</taxon>
        <taxon>Alcaligenaceae</taxon>
        <taxon>Bordetella</taxon>
    </lineage>
</organism>
<dbReference type="PIRSF" id="PIRSF029658">
    <property type="entry name" value="UCP029658_TPR"/>
    <property type="match status" value="1"/>
</dbReference>
<dbReference type="EMBL" id="JHEM01000017">
    <property type="protein sequence ID" value="KCB23789.1"/>
    <property type="molecule type" value="Genomic_DNA"/>
</dbReference>
<comment type="caution">
    <text evidence="3">The sequence shown here is derived from an EMBL/GenBank/DDBJ whole genome shotgun (WGS) entry which is preliminary data.</text>
</comment>
<keyword evidence="1" id="KW-0802">TPR repeat</keyword>
<dbReference type="Gene3D" id="1.25.40.10">
    <property type="entry name" value="Tetratricopeptide repeat domain"/>
    <property type="match status" value="1"/>
</dbReference>
<evidence type="ECO:0000313" key="4">
    <source>
        <dbReference type="Proteomes" id="UP000025748"/>
    </source>
</evidence>
<dbReference type="SUPFAM" id="SSF48452">
    <property type="entry name" value="TPR-like"/>
    <property type="match status" value="1"/>
</dbReference>
<dbReference type="InterPro" id="IPR019734">
    <property type="entry name" value="TPR_rpt"/>
</dbReference>
<dbReference type="Pfam" id="PF14559">
    <property type="entry name" value="TPR_19"/>
    <property type="match status" value="1"/>
</dbReference>
<feature type="repeat" description="TPR" evidence="1">
    <location>
        <begin position="125"/>
        <end position="158"/>
    </location>
</feature>
<accession>A0ABR4R0C1</accession>
<dbReference type="RefSeq" id="WP_185843199.1">
    <property type="nucleotide sequence ID" value="NZ_JHEM01000017.1"/>
</dbReference>
<proteinExistence type="predicted"/>
<reference evidence="3 4" key="1">
    <citation type="submission" date="2014-03" db="EMBL/GenBank/DDBJ databases">
        <title>Genome sequence of Bordetella hinzii.</title>
        <authorList>
            <person name="Register K."/>
            <person name="Harvill E."/>
            <person name="Goodfield L.L."/>
            <person name="Ivanov Y.V."/>
            <person name="Meyer J.A."/>
            <person name="Muse S.J."/>
            <person name="Jacobs N."/>
            <person name="Bendor L."/>
            <person name="Smallridge W.E."/>
            <person name="Brinkac L.M."/>
            <person name="Sanka R."/>
            <person name="Kim M."/>
            <person name="Losada L."/>
        </authorList>
    </citation>
    <scope>NUCLEOTIDE SEQUENCE [LARGE SCALE GENOMIC DNA]</scope>
    <source>
        <strain evidence="3 4">OH87 BAL007II</strain>
    </source>
</reference>
<dbReference type="SMART" id="SM00028">
    <property type="entry name" value="TPR"/>
    <property type="match status" value="2"/>
</dbReference>
<feature type="signal peptide" evidence="2">
    <location>
        <begin position="1"/>
        <end position="20"/>
    </location>
</feature>
<keyword evidence="2" id="KW-0732">Signal</keyword>
<evidence type="ECO:0000313" key="3">
    <source>
        <dbReference type="EMBL" id="KCB23789.1"/>
    </source>
</evidence>
<evidence type="ECO:0000256" key="2">
    <source>
        <dbReference type="SAM" id="SignalP"/>
    </source>
</evidence>